<organism evidence="1 2">
    <name type="scientific">Neisseria chenwenguii</name>
    <dbReference type="NCBI Taxonomy" id="1853278"/>
    <lineage>
        <taxon>Bacteria</taxon>
        <taxon>Pseudomonadati</taxon>
        <taxon>Pseudomonadota</taxon>
        <taxon>Betaproteobacteria</taxon>
        <taxon>Neisseriales</taxon>
        <taxon>Neisseriaceae</taxon>
        <taxon>Neisseria</taxon>
    </lineage>
</organism>
<dbReference type="Proteomes" id="UP000198238">
    <property type="component" value="Chromosome"/>
</dbReference>
<accession>A0A220RZH9</accession>
<sequence length="124" mass="13853">MFVRDNLNWINRVLDDSSYGDEAVNRFLKQHATRHVAPLLALIRQADKTAQAAKNVPIQRFVFLMSSVNGPMITGDHLIGCGLWPSEFEGQFAPQILSDEAIKQRIDWAFAALFPDAAQAPESN</sequence>
<gene>
    <name evidence="1" type="ORF">BG910_01720</name>
</gene>
<dbReference type="KEGG" id="nei:BG910_01720"/>
<evidence type="ECO:0000313" key="1">
    <source>
        <dbReference type="EMBL" id="ASK26629.1"/>
    </source>
</evidence>
<proteinExistence type="predicted"/>
<protein>
    <submittedName>
        <fullName evidence="1">Uncharacterized protein</fullName>
    </submittedName>
</protein>
<dbReference type="AlphaFoldDB" id="A0A220RZH9"/>
<name>A0A220RZH9_9NEIS</name>
<reference evidence="1 2" key="1">
    <citation type="submission" date="2017-06" db="EMBL/GenBank/DDBJ databases">
        <title>Neisseria chenwenguii sp. nov., isolated from the intestinal contents of Tibetan Plateau Pika in Yushu, Qinghai Province, China.</title>
        <authorList>
            <person name="Zhang G."/>
        </authorList>
    </citation>
    <scope>NUCLEOTIDE SEQUENCE [LARGE SCALE GENOMIC DNA]</scope>
    <source>
        <strain evidence="1 2">10023</strain>
    </source>
</reference>
<dbReference type="EMBL" id="CP022278">
    <property type="protein sequence ID" value="ASK26629.1"/>
    <property type="molecule type" value="Genomic_DNA"/>
</dbReference>
<evidence type="ECO:0000313" key="2">
    <source>
        <dbReference type="Proteomes" id="UP000198238"/>
    </source>
</evidence>
<keyword evidence="2" id="KW-1185">Reference proteome</keyword>